<evidence type="ECO:0000256" key="18">
    <source>
        <dbReference type="ARBA" id="ARBA00022989"/>
    </source>
</evidence>
<keyword evidence="12" id="KW-0732">Signal</keyword>
<dbReference type="GO" id="GO:0005484">
    <property type="term" value="F:SNAP receptor activity"/>
    <property type="evidence" value="ECO:0007669"/>
    <property type="project" value="InterPro"/>
</dbReference>
<organism evidence="24 25">
    <name type="scientific">Brassica cretica</name>
    <name type="common">Mustard</name>
    <dbReference type="NCBI Taxonomy" id="69181"/>
    <lineage>
        <taxon>Eukaryota</taxon>
        <taxon>Viridiplantae</taxon>
        <taxon>Streptophyta</taxon>
        <taxon>Embryophyta</taxon>
        <taxon>Tracheophyta</taxon>
        <taxon>Spermatophyta</taxon>
        <taxon>Magnoliopsida</taxon>
        <taxon>eudicotyledons</taxon>
        <taxon>Gunneridae</taxon>
        <taxon>Pentapetalae</taxon>
        <taxon>rosids</taxon>
        <taxon>malvids</taxon>
        <taxon>Brassicales</taxon>
        <taxon>Brassicaceae</taxon>
        <taxon>Brassiceae</taxon>
        <taxon>Brassica</taxon>
    </lineage>
</organism>
<gene>
    <name evidence="24" type="ORF">F2Q69_00056561</name>
</gene>
<dbReference type="InterPro" id="IPR032675">
    <property type="entry name" value="LRR_dom_sf"/>
</dbReference>
<evidence type="ECO:0000256" key="17">
    <source>
        <dbReference type="ARBA" id="ARBA00022927"/>
    </source>
</evidence>
<accession>A0A8S9N692</accession>
<comment type="catalytic activity">
    <reaction evidence="21">
        <text>L-threonyl-[protein] + ATP = O-phospho-L-threonyl-[protein] + ADP + H(+)</text>
        <dbReference type="Rhea" id="RHEA:46608"/>
        <dbReference type="Rhea" id="RHEA-COMP:11060"/>
        <dbReference type="Rhea" id="RHEA-COMP:11605"/>
        <dbReference type="ChEBI" id="CHEBI:15378"/>
        <dbReference type="ChEBI" id="CHEBI:30013"/>
        <dbReference type="ChEBI" id="CHEBI:30616"/>
        <dbReference type="ChEBI" id="CHEBI:61977"/>
        <dbReference type="ChEBI" id="CHEBI:456216"/>
        <dbReference type="EC" id="2.7.11.1"/>
    </reaction>
</comment>
<dbReference type="SUPFAM" id="SSF52058">
    <property type="entry name" value="L domain-like"/>
    <property type="match status" value="1"/>
</dbReference>
<dbReference type="Proteomes" id="UP000712600">
    <property type="component" value="Unassembled WGS sequence"/>
</dbReference>
<evidence type="ECO:0000256" key="13">
    <source>
        <dbReference type="ARBA" id="ARBA00022737"/>
    </source>
</evidence>
<comment type="subcellular location">
    <subcellularLocation>
        <location evidence="1">Cell membrane</location>
    </subcellularLocation>
    <subcellularLocation>
        <location evidence="2">Membrane</location>
        <topology evidence="2">Single-pass type I membrane protein</topology>
    </subcellularLocation>
</comment>
<evidence type="ECO:0000256" key="23">
    <source>
        <dbReference type="SAM" id="MobiDB-lite"/>
    </source>
</evidence>
<evidence type="ECO:0000256" key="2">
    <source>
        <dbReference type="ARBA" id="ARBA00004479"/>
    </source>
</evidence>
<comment type="catalytic activity">
    <reaction evidence="22">
        <text>L-seryl-[protein] + ATP = O-phospho-L-seryl-[protein] + ADP + H(+)</text>
        <dbReference type="Rhea" id="RHEA:17989"/>
        <dbReference type="Rhea" id="RHEA-COMP:9863"/>
        <dbReference type="Rhea" id="RHEA-COMP:11604"/>
        <dbReference type="ChEBI" id="CHEBI:15378"/>
        <dbReference type="ChEBI" id="CHEBI:29999"/>
        <dbReference type="ChEBI" id="CHEBI:30616"/>
        <dbReference type="ChEBI" id="CHEBI:83421"/>
        <dbReference type="ChEBI" id="CHEBI:456216"/>
        <dbReference type="EC" id="2.7.11.1"/>
    </reaction>
</comment>
<keyword evidence="16" id="KW-0067">ATP-binding</keyword>
<evidence type="ECO:0000256" key="4">
    <source>
        <dbReference type="ARBA" id="ARBA00009592"/>
    </source>
</evidence>
<dbReference type="CDD" id="cd15861">
    <property type="entry name" value="SNARE_SNAP25N_23N_29N_SEC9N"/>
    <property type="match status" value="1"/>
</dbReference>
<dbReference type="SMART" id="SM00369">
    <property type="entry name" value="LRR_TYP"/>
    <property type="match status" value="5"/>
</dbReference>
<dbReference type="AlphaFoldDB" id="A0A8S9N692"/>
<evidence type="ECO:0000256" key="19">
    <source>
        <dbReference type="ARBA" id="ARBA00023136"/>
    </source>
</evidence>
<dbReference type="FunFam" id="1.20.5.110:FF:000031">
    <property type="entry name" value="SNAP25 homologous protein SNAP33"/>
    <property type="match status" value="1"/>
</dbReference>
<dbReference type="InterPro" id="IPR051420">
    <property type="entry name" value="Ser_Thr_Kinases_DiverseReg"/>
</dbReference>
<dbReference type="FunFam" id="3.80.10.10:FF:000299">
    <property type="entry name" value="Piriformospora indica-insensitive protein 2"/>
    <property type="match status" value="1"/>
</dbReference>
<evidence type="ECO:0000313" key="25">
    <source>
        <dbReference type="Proteomes" id="UP000712600"/>
    </source>
</evidence>
<dbReference type="InterPro" id="IPR044766">
    <property type="entry name" value="NPSN/SNAP25-like_N_SNARE"/>
</dbReference>
<evidence type="ECO:0000256" key="14">
    <source>
        <dbReference type="ARBA" id="ARBA00022741"/>
    </source>
</evidence>
<evidence type="ECO:0000256" key="16">
    <source>
        <dbReference type="ARBA" id="ARBA00022840"/>
    </source>
</evidence>
<sequence>MFGLRKSPAKLPKHNSADPGFHKSSKPNPFDSDDELDNNKHTLNPSKRTSSEPSLADMTNSFDGEDKVEKGFTSSSKQSLTSNSRYQYKNNFRDSGGVENQSVQELEGYAVYKAEETTKSVQGCLKVAEDIRSDATRTLVMLHEQGEQITRTHHKAVEIDHDLKVYAVSIVGPFPIAVTNLLDLTRLDLHNNKLTGPIPPQIGRLKRLKVLNLRWNKLQDVIPPEIGELKRLTHLYLSFNSFKGEIPKELAALPELRYLYLQENRLIGRIPAELGTLQNLRHLDAGNNHLVGTIRELIRFDGSFPSLRNLYLNNNYLSGGIPAQLSNLTSLEIVYLSYNKFIGNIPFAIAHIPKLTFLYLDHNQFTGRIPDAFYKHPFLKEMYIEGNMFKQGVNPIGTHKVLEVSDADFAV</sequence>
<protein>
    <recommendedName>
        <fullName evidence="5">non-specific serine/threonine protein kinase</fullName>
        <ecNumber evidence="5">2.7.11.1</ecNumber>
    </recommendedName>
</protein>
<evidence type="ECO:0000256" key="10">
    <source>
        <dbReference type="ARBA" id="ARBA00022679"/>
    </source>
</evidence>
<keyword evidence="14" id="KW-0547">Nucleotide-binding</keyword>
<dbReference type="GO" id="GO:0016192">
    <property type="term" value="P:vesicle-mediated transport"/>
    <property type="evidence" value="ECO:0007669"/>
    <property type="project" value="UniProtKB-ARBA"/>
</dbReference>
<keyword evidence="20" id="KW-0325">Glycoprotein</keyword>
<dbReference type="EC" id="2.7.11.1" evidence="5"/>
<keyword evidence="10" id="KW-0808">Transferase</keyword>
<evidence type="ECO:0000256" key="9">
    <source>
        <dbReference type="ARBA" id="ARBA00022614"/>
    </source>
</evidence>
<evidence type="ECO:0000256" key="12">
    <source>
        <dbReference type="ARBA" id="ARBA00022729"/>
    </source>
</evidence>
<reference evidence="24" key="1">
    <citation type="submission" date="2019-12" db="EMBL/GenBank/DDBJ databases">
        <title>Genome sequencing and annotation of Brassica cretica.</title>
        <authorList>
            <person name="Studholme D.J."/>
            <person name="Sarris P."/>
        </authorList>
    </citation>
    <scope>NUCLEOTIDE SEQUENCE</scope>
    <source>
        <strain evidence="24">PFS-109/04</strain>
        <tissue evidence="24">Leaf</tissue>
    </source>
</reference>
<dbReference type="EMBL" id="QGKX02002183">
    <property type="protein sequence ID" value="KAF3489288.1"/>
    <property type="molecule type" value="Genomic_DNA"/>
</dbReference>
<dbReference type="Pfam" id="PF00560">
    <property type="entry name" value="LRR_1"/>
    <property type="match status" value="1"/>
</dbReference>
<comment type="similarity">
    <text evidence="3">Belongs to the SNAP-25 family.</text>
</comment>
<keyword evidence="19" id="KW-0472">Membrane</keyword>
<dbReference type="InterPro" id="IPR001611">
    <property type="entry name" value="Leu-rich_rpt"/>
</dbReference>
<feature type="region of interest" description="Disordered" evidence="23">
    <location>
        <begin position="1"/>
        <end position="79"/>
    </location>
</feature>
<evidence type="ECO:0000256" key="5">
    <source>
        <dbReference type="ARBA" id="ARBA00012513"/>
    </source>
</evidence>
<evidence type="ECO:0000256" key="3">
    <source>
        <dbReference type="ARBA" id="ARBA00009480"/>
    </source>
</evidence>
<dbReference type="PANTHER" id="PTHR48005:SF13">
    <property type="entry name" value="SERINE_THREONINE-PROTEIN KINASE DDB_G0278509-RELATED"/>
    <property type="match status" value="1"/>
</dbReference>
<evidence type="ECO:0000256" key="15">
    <source>
        <dbReference type="ARBA" id="ARBA00022777"/>
    </source>
</evidence>
<evidence type="ECO:0000256" key="22">
    <source>
        <dbReference type="ARBA" id="ARBA00048679"/>
    </source>
</evidence>
<keyword evidence="7" id="KW-1003">Cell membrane</keyword>
<dbReference type="GO" id="GO:0004674">
    <property type="term" value="F:protein serine/threonine kinase activity"/>
    <property type="evidence" value="ECO:0007669"/>
    <property type="project" value="UniProtKB-KW"/>
</dbReference>
<keyword evidence="18" id="KW-1133">Transmembrane helix</keyword>
<dbReference type="PANTHER" id="PTHR48005">
    <property type="entry name" value="LEUCINE RICH REPEAT KINASE 2"/>
    <property type="match status" value="1"/>
</dbReference>
<feature type="compositionally biased region" description="Polar residues" evidence="23">
    <location>
        <begin position="41"/>
        <end position="62"/>
    </location>
</feature>
<evidence type="ECO:0000313" key="24">
    <source>
        <dbReference type="EMBL" id="KAF3489288.1"/>
    </source>
</evidence>
<dbReference type="GO" id="GO:0005524">
    <property type="term" value="F:ATP binding"/>
    <property type="evidence" value="ECO:0007669"/>
    <property type="project" value="UniProtKB-KW"/>
</dbReference>
<dbReference type="GO" id="GO:0005886">
    <property type="term" value="C:plasma membrane"/>
    <property type="evidence" value="ECO:0007669"/>
    <property type="project" value="UniProtKB-SubCell"/>
</dbReference>
<dbReference type="Gene3D" id="3.80.10.10">
    <property type="entry name" value="Ribonuclease Inhibitor"/>
    <property type="match status" value="2"/>
</dbReference>
<dbReference type="SUPFAM" id="SSF58038">
    <property type="entry name" value="SNARE fusion complex"/>
    <property type="match status" value="1"/>
</dbReference>
<comment type="similarity">
    <text evidence="4">Belongs to the RLP family.</text>
</comment>
<keyword evidence="15" id="KW-0418">Kinase</keyword>
<dbReference type="Gene3D" id="1.20.5.110">
    <property type="match status" value="1"/>
</dbReference>
<evidence type="ECO:0000256" key="1">
    <source>
        <dbReference type="ARBA" id="ARBA00004236"/>
    </source>
</evidence>
<evidence type="ECO:0000256" key="21">
    <source>
        <dbReference type="ARBA" id="ARBA00047899"/>
    </source>
</evidence>
<evidence type="ECO:0000256" key="11">
    <source>
        <dbReference type="ARBA" id="ARBA00022692"/>
    </source>
</evidence>
<evidence type="ECO:0000256" key="20">
    <source>
        <dbReference type="ARBA" id="ARBA00023180"/>
    </source>
</evidence>
<comment type="caution">
    <text evidence="24">The sequence shown here is derived from an EMBL/GenBank/DDBJ whole genome shotgun (WGS) entry which is preliminary data.</text>
</comment>
<keyword evidence="17" id="KW-0653">Protein transport</keyword>
<proteinExistence type="inferred from homology"/>
<keyword evidence="8" id="KW-0723">Serine/threonine-protein kinase</keyword>
<name>A0A8S9N692_BRACR</name>
<evidence type="ECO:0000256" key="8">
    <source>
        <dbReference type="ARBA" id="ARBA00022527"/>
    </source>
</evidence>
<dbReference type="FunFam" id="3.80.10.10:FF:000041">
    <property type="entry name" value="LRR receptor-like serine/threonine-protein kinase ERECTA"/>
    <property type="match status" value="1"/>
</dbReference>
<keyword evidence="11" id="KW-0812">Transmembrane</keyword>
<dbReference type="GO" id="GO:0031201">
    <property type="term" value="C:SNARE complex"/>
    <property type="evidence" value="ECO:0007669"/>
    <property type="project" value="InterPro"/>
</dbReference>
<evidence type="ECO:0000256" key="6">
    <source>
        <dbReference type="ARBA" id="ARBA00022448"/>
    </source>
</evidence>
<keyword evidence="9" id="KW-0433">Leucine-rich repeat</keyword>
<keyword evidence="6" id="KW-0813">Transport</keyword>
<dbReference type="GO" id="GO:0015031">
    <property type="term" value="P:protein transport"/>
    <property type="evidence" value="ECO:0007669"/>
    <property type="project" value="UniProtKB-KW"/>
</dbReference>
<evidence type="ECO:0000256" key="7">
    <source>
        <dbReference type="ARBA" id="ARBA00022475"/>
    </source>
</evidence>
<dbReference type="Pfam" id="PF13855">
    <property type="entry name" value="LRR_8"/>
    <property type="match status" value="2"/>
</dbReference>
<keyword evidence="13" id="KW-0677">Repeat</keyword>
<dbReference type="InterPro" id="IPR003591">
    <property type="entry name" value="Leu-rich_rpt_typical-subtyp"/>
</dbReference>